<feature type="domain" description="CBU-0592-like" evidence="2">
    <location>
        <begin position="4"/>
        <end position="75"/>
    </location>
</feature>
<keyword evidence="1" id="KW-0472">Membrane</keyword>
<keyword evidence="1" id="KW-1133">Transmembrane helix</keyword>
<evidence type="ECO:0000313" key="3">
    <source>
        <dbReference type="EMBL" id="MFC3760287.1"/>
    </source>
</evidence>
<feature type="transmembrane region" description="Helical" evidence="1">
    <location>
        <begin position="56"/>
        <end position="75"/>
    </location>
</feature>
<dbReference type="Proteomes" id="UP001595699">
    <property type="component" value="Unassembled WGS sequence"/>
</dbReference>
<dbReference type="RefSeq" id="WP_205122653.1">
    <property type="nucleotide sequence ID" value="NZ_JAFBCM010000001.1"/>
</dbReference>
<protein>
    <recommendedName>
        <fullName evidence="2">CBU-0592-like domain-containing protein</fullName>
    </recommendedName>
</protein>
<keyword evidence="1" id="KW-0812">Transmembrane</keyword>
<keyword evidence="4" id="KW-1185">Reference proteome</keyword>
<dbReference type="Pfam" id="PF26604">
    <property type="entry name" value="CBU_0592"/>
    <property type="match status" value="1"/>
</dbReference>
<evidence type="ECO:0000313" key="4">
    <source>
        <dbReference type="Proteomes" id="UP001595699"/>
    </source>
</evidence>
<dbReference type="EMBL" id="JBHRZH010000005">
    <property type="protein sequence ID" value="MFC3760287.1"/>
    <property type="molecule type" value="Genomic_DNA"/>
</dbReference>
<name>A0ABV7Y649_9ACTN</name>
<reference evidence="4" key="1">
    <citation type="journal article" date="2019" name="Int. J. Syst. Evol. Microbiol.">
        <title>The Global Catalogue of Microorganisms (GCM) 10K type strain sequencing project: providing services to taxonomists for standard genome sequencing and annotation.</title>
        <authorList>
            <consortium name="The Broad Institute Genomics Platform"/>
            <consortium name="The Broad Institute Genome Sequencing Center for Infectious Disease"/>
            <person name="Wu L."/>
            <person name="Ma J."/>
        </authorList>
    </citation>
    <scope>NUCLEOTIDE SEQUENCE [LARGE SCALE GENOMIC DNA]</scope>
    <source>
        <strain evidence="4">CGMCC 4.7241</strain>
    </source>
</reference>
<feature type="transmembrane region" description="Helical" evidence="1">
    <location>
        <begin position="33"/>
        <end position="49"/>
    </location>
</feature>
<dbReference type="NCBIfam" id="NF047864">
    <property type="entry name" value="CBU_0592_membra"/>
    <property type="match status" value="1"/>
</dbReference>
<accession>A0ABV7Y649</accession>
<sequence length="85" mass="9027">MTEQIVQLVGAVLVLGAFVLSQAKVVDANSLPYLLLNAVGASVLAVLAFHERQWGFLLLEGVWALVSLVGLTQRAKAIRPTSRAG</sequence>
<evidence type="ECO:0000259" key="2">
    <source>
        <dbReference type="Pfam" id="PF26604"/>
    </source>
</evidence>
<organism evidence="3 4">
    <name type="scientific">Tenggerimyces flavus</name>
    <dbReference type="NCBI Taxonomy" id="1708749"/>
    <lineage>
        <taxon>Bacteria</taxon>
        <taxon>Bacillati</taxon>
        <taxon>Actinomycetota</taxon>
        <taxon>Actinomycetes</taxon>
        <taxon>Propionibacteriales</taxon>
        <taxon>Nocardioidaceae</taxon>
        <taxon>Tenggerimyces</taxon>
    </lineage>
</organism>
<dbReference type="InterPro" id="IPR058058">
    <property type="entry name" value="CBU_0592-like"/>
</dbReference>
<evidence type="ECO:0000256" key="1">
    <source>
        <dbReference type="SAM" id="Phobius"/>
    </source>
</evidence>
<gene>
    <name evidence="3" type="ORF">ACFOUW_05520</name>
</gene>
<comment type="caution">
    <text evidence="3">The sequence shown here is derived from an EMBL/GenBank/DDBJ whole genome shotgun (WGS) entry which is preliminary data.</text>
</comment>
<proteinExistence type="predicted"/>